<protein>
    <submittedName>
        <fullName evidence="2">Uncharacterized protein</fullName>
    </submittedName>
</protein>
<dbReference type="AlphaFoldDB" id="A0A6C0IC37"/>
<name>A0A6C0IC37_9ZZZZ</name>
<dbReference type="EMBL" id="MN740152">
    <property type="protein sequence ID" value="QHT89956.1"/>
    <property type="molecule type" value="Genomic_DNA"/>
</dbReference>
<evidence type="ECO:0000256" key="1">
    <source>
        <dbReference type="SAM" id="MobiDB-lite"/>
    </source>
</evidence>
<evidence type="ECO:0000313" key="2">
    <source>
        <dbReference type="EMBL" id="QHT89956.1"/>
    </source>
</evidence>
<accession>A0A6C0IC37</accession>
<feature type="region of interest" description="Disordered" evidence="1">
    <location>
        <begin position="19"/>
        <end position="65"/>
    </location>
</feature>
<reference evidence="2" key="1">
    <citation type="journal article" date="2020" name="Nature">
        <title>Giant virus diversity and host interactions through global metagenomics.</title>
        <authorList>
            <person name="Schulz F."/>
            <person name="Roux S."/>
            <person name="Paez-Espino D."/>
            <person name="Jungbluth S."/>
            <person name="Walsh D.A."/>
            <person name="Denef V.J."/>
            <person name="McMahon K.D."/>
            <person name="Konstantinidis K.T."/>
            <person name="Eloe-Fadrosh E.A."/>
            <person name="Kyrpides N.C."/>
            <person name="Woyke T."/>
        </authorList>
    </citation>
    <scope>NUCLEOTIDE SEQUENCE</scope>
    <source>
        <strain evidence="2">GVMAG-M-3300023184-62</strain>
    </source>
</reference>
<proteinExistence type="predicted"/>
<organism evidence="2">
    <name type="scientific">viral metagenome</name>
    <dbReference type="NCBI Taxonomy" id="1070528"/>
    <lineage>
        <taxon>unclassified sequences</taxon>
        <taxon>metagenomes</taxon>
        <taxon>organismal metagenomes</taxon>
    </lineage>
</organism>
<sequence>MNPAAKSWNEHVMSVYRQMKARKPSTRLGDAMKAAKKTWKKSGGGNNMVTRKNRKSRSRKNTRRN</sequence>
<feature type="compositionally biased region" description="Basic residues" evidence="1">
    <location>
        <begin position="51"/>
        <end position="65"/>
    </location>
</feature>